<reference evidence="3 4" key="1">
    <citation type="submission" date="2018-09" db="EMBL/GenBank/DDBJ databases">
        <title>Nocardia yunnanensis sp. nov., an actinomycete isolated from a soil sample.</title>
        <authorList>
            <person name="Zhang J."/>
        </authorList>
    </citation>
    <scope>NUCLEOTIDE SEQUENCE [LARGE SCALE GENOMIC DNA]</scope>
    <source>
        <strain evidence="3 4">CFHS0054</strain>
    </source>
</reference>
<gene>
    <name evidence="3" type="ORF">D7D52_24890</name>
</gene>
<evidence type="ECO:0000313" key="4">
    <source>
        <dbReference type="Proteomes" id="UP000267164"/>
    </source>
</evidence>
<dbReference type="Pfam" id="PF01381">
    <property type="entry name" value="HTH_3"/>
    <property type="match status" value="1"/>
</dbReference>
<dbReference type="PROSITE" id="PS50943">
    <property type="entry name" value="HTH_CROC1"/>
    <property type="match status" value="1"/>
</dbReference>
<keyword evidence="1" id="KW-1133">Transmembrane helix</keyword>
<protein>
    <submittedName>
        <fullName evidence="3">Helix-turn-helix domain-containing protein</fullName>
    </submittedName>
</protein>
<name>A0A386ZGC4_9NOCA</name>
<dbReference type="InterPro" id="IPR010982">
    <property type="entry name" value="Lambda_DNA-bd_dom_sf"/>
</dbReference>
<keyword evidence="1" id="KW-0472">Membrane</keyword>
<dbReference type="InterPro" id="IPR001387">
    <property type="entry name" value="Cro/C1-type_HTH"/>
</dbReference>
<dbReference type="Proteomes" id="UP000267164">
    <property type="component" value="Chromosome"/>
</dbReference>
<feature type="transmembrane region" description="Helical" evidence="1">
    <location>
        <begin position="89"/>
        <end position="109"/>
    </location>
</feature>
<keyword evidence="1" id="KW-0812">Transmembrane</keyword>
<dbReference type="GO" id="GO:0003677">
    <property type="term" value="F:DNA binding"/>
    <property type="evidence" value="ECO:0007669"/>
    <property type="project" value="InterPro"/>
</dbReference>
<feature type="domain" description="HTH cro/C1-type" evidence="2">
    <location>
        <begin position="11"/>
        <end position="42"/>
    </location>
</feature>
<sequence>MIVSKWTGAEVRALREVALRMSQDELADRIGFKTPTVRKWEKATAARPVRGNSAAALDTLRSGISSRIARNSSGFKNVMTGGSHLGSLVFAHGFAVTSLLSMAAFIAAARKPCLFAIVFPLDPAVF</sequence>
<keyword evidence="4" id="KW-1185">Reference proteome</keyword>
<dbReference type="KEGG" id="nyu:D7D52_24890"/>
<evidence type="ECO:0000256" key="1">
    <source>
        <dbReference type="SAM" id="Phobius"/>
    </source>
</evidence>
<dbReference type="AlphaFoldDB" id="A0A386ZGC4"/>
<accession>A0A386ZGC4</accession>
<proteinExistence type="predicted"/>
<dbReference type="SUPFAM" id="SSF47413">
    <property type="entry name" value="lambda repressor-like DNA-binding domains"/>
    <property type="match status" value="1"/>
</dbReference>
<evidence type="ECO:0000259" key="2">
    <source>
        <dbReference type="PROSITE" id="PS50943"/>
    </source>
</evidence>
<organism evidence="3 4">
    <name type="scientific">Nocardia yunnanensis</name>
    <dbReference type="NCBI Taxonomy" id="2382165"/>
    <lineage>
        <taxon>Bacteria</taxon>
        <taxon>Bacillati</taxon>
        <taxon>Actinomycetota</taxon>
        <taxon>Actinomycetes</taxon>
        <taxon>Mycobacteriales</taxon>
        <taxon>Nocardiaceae</taxon>
        <taxon>Nocardia</taxon>
    </lineage>
</organism>
<dbReference type="CDD" id="cd00093">
    <property type="entry name" value="HTH_XRE"/>
    <property type="match status" value="1"/>
</dbReference>
<dbReference type="OrthoDB" id="3213425at2"/>
<dbReference type="Gene3D" id="1.10.260.40">
    <property type="entry name" value="lambda repressor-like DNA-binding domains"/>
    <property type="match status" value="1"/>
</dbReference>
<evidence type="ECO:0000313" key="3">
    <source>
        <dbReference type="EMBL" id="AYF76517.1"/>
    </source>
</evidence>
<dbReference type="EMBL" id="CP032568">
    <property type="protein sequence ID" value="AYF76517.1"/>
    <property type="molecule type" value="Genomic_DNA"/>
</dbReference>